<dbReference type="InterPro" id="IPR038587">
    <property type="entry name" value="Ribosomal_eL40_sf"/>
</dbReference>
<protein>
    <submittedName>
        <fullName evidence="2">Zinc-ribbon domain protein</fullName>
    </submittedName>
</protein>
<comment type="caution">
    <text evidence="2">The sequence shown here is derived from an EMBL/GenBank/DDBJ whole genome shotgun (WGS) entry which is preliminary data.</text>
</comment>
<reference evidence="2 3" key="1">
    <citation type="journal article" date="2013" name="Front. Microbiol.">
        <title>Comparative genomic analyses of the cyanobacterium, Lyngbya aestuarii BL J, a powerful hydrogen producer.</title>
        <authorList>
            <person name="Kothari A."/>
            <person name="Vaughn M."/>
            <person name="Garcia-Pichel F."/>
        </authorList>
    </citation>
    <scope>NUCLEOTIDE SEQUENCE [LARGE SCALE GENOMIC DNA]</scope>
    <source>
        <strain evidence="2 3">BL J</strain>
    </source>
</reference>
<organism evidence="2 3">
    <name type="scientific">Lyngbya aestuarii BL J</name>
    <dbReference type="NCBI Taxonomy" id="1348334"/>
    <lineage>
        <taxon>Bacteria</taxon>
        <taxon>Bacillati</taxon>
        <taxon>Cyanobacteriota</taxon>
        <taxon>Cyanophyceae</taxon>
        <taxon>Oscillatoriophycideae</taxon>
        <taxon>Oscillatoriales</taxon>
        <taxon>Microcoleaceae</taxon>
        <taxon>Lyngbya</taxon>
    </lineage>
</organism>
<evidence type="ECO:0000313" key="3">
    <source>
        <dbReference type="Proteomes" id="UP000017127"/>
    </source>
</evidence>
<sequence length="65" mass="7049">MKVSQSIDLINAVNSEEVETLKTVETLEPESVSNKICGNCQHENAPEFNFCSQCGTALNSDSISN</sequence>
<name>U7QIU8_9CYAN</name>
<dbReference type="PATRIC" id="fig|1348334.3.peg.2080"/>
<accession>U7QIU8</accession>
<dbReference type="AlphaFoldDB" id="U7QIU8"/>
<dbReference type="OrthoDB" id="419058at2"/>
<dbReference type="RefSeq" id="WP_023065832.1">
    <property type="nucleotide sequence ID" value="NZ_AUZM01000016.1"/>
</dbReference>
<dbReference type="Gene3D" id="4.10.1060.50">
    <property type="match status" value="1"/>
</dbReference>
<evidence type="ECO:0000259" key="1">
    <source>
        <dbReference type="Pfam" id="PF13240"/>
    </source>
</evidence>
<feature type="domain" description="Zinc-ribbon" evidence="1">
    <location>
        <begin position="37"/>
        <end position="58"/>
    </location>
</feature>
<dbReference type="Proteomes" id="UP000017127">
    <property type="component" value="Unassembled WGS sequence"/>
</dbReference>
<keyword evidence="3" id="KW-1185">Reference proteome</keyword>
<dbReference type="Pfam" id="PF13240">
    <property type="entry name" value="Zn_Ribbon_1"/>
    <property type="match status" value="1"/>
</dbReference>
<dbReference type="EMBL" id="AUZM01000016">
    <property type="protein sequence ID" value="ERT07874.1"/>
    <property type="molecule type" value="Genomic_DNA"/>
</dbReference>
<evidence type="ECO:0000313" key="2">
    <source>
        <dbReference type="EMBL" id="ERT07874.1"/>
    </source>
</evidence>
<gene>
    <name evidence="2" type="ORF">M595_2143</name>
</gene>
<proteinExistence type="predicted"/>
<dbReference type="InterPro" id="IPR026870">
    <property type="entry name" value="Zinc_ribbon_dom"/>
</dbReference>